<feature type="compositionally biased region" description="Basic and acidic residues" evidence="1">
    <location>
        <begin position="148"/>
        <end position="160"/>
    </location>
</feature>
<feature type="compositionally biased region" description="Polar residues" evidence="1">
    <location>
        <begin position="169"/>
        <end position="199"/>
    </location>
</feature>
<accession>A0A183AJN4</accession>
<dbReference type="AlphaFoldDB" id="A0A183AJN4"/>
<dbReference type="InterPro" id="IPR000048">
    <property type="entry name" value="IQ_motif_EF-hand-BS"/>
</dbReference>
<reference evidence="2" key="1">
    <citation type="submission" date="2016-06" db="UniProtKB">
        <authorList>
            <consortium name="WormBaseParasite"/>
        </authorList>
    </citation>
    <scope>IDENTIFICATION</scope>
</reference>
<feature type="region of interest" description="Disordered" evidence="1">
    <location>
        <begin position="1"/>
        <end position="75"/>
    </location>
</feature>
<proteinExistence type="predicted"/>
<feature type="compositionally biased region" description="Polar residues" evidence="1">
    <location>
        <begin position="8"/>
        <end position="28"/>
    </location>
</feature>
<sequence>LPAEVDSATPQTEEGSGQSISVTCTSSVTKDHQEEDDEEEEEPEERTSSVPSALAVSSVENEQTVQPSEVVDPALEENKRNSAAICIQAHFRGHLARKKYRVTVNVEEETTVIEETSTEDVSGSEAAPIAPKLKSPKQSNQDEDDRSIEELHTKSDEIKAVTEIPIEIVSQNSHTEGSTQSTDPSDTGVSSPVQQTSSEITDKPDGTHPLNPADLSSNRTDDPAHSQSVEQDQESSSTTHDTEQSGESTESVEQEVSKFITLMYDYNCNKLAYKTI</sequence>
<organism evidence="2">
    <name type="scientific">Echinostoma caproni</name>
    <dbReference type="NCBI Taxonomy" id="27848"/>
    <lineage>
        <taxon>Eukaryota</taxon>
        <taxon>Metazoa</taxon>
        <taxon>Spiralia</taxon>
        <taxon>Lophotrochozoa</taxon>
        <taxon>Platyhelminthes</taxon>
        <taxon>Trematoda</taxon>
        <taxon>Digenea</taxon>
        <taxon>Plagiorchiida</taxon>
        <taxon>Echinostomata</taxon>
        <taxon>Echinostomatoidea</taxon>
        <taxon>Echinostomatidae</taxon>
        <taxon>Echinostoma</taxon>
    </lineage>
</organism>
<evidence type="ECO:0000313" key="2">
    <source>
        <dbReference type="WBParaSite" id="ECPE_0000718501-mRNA-1"/>
    </source>
</evidence>
<dbReference type="Gene3D" id="1.20.5.190">
    <property type="match status" value="1"/>
</dbReference>
<feature type="compositionally biased region" description="Low complexity" evidence="1">
    <location>
        <begin position="226"/>
        <end position="237"/>
    </location>
</feature>
<feature type="compositionally biased region" description="Acidic residues" evidence="1">
    <location>
        <begin position="34"/>
        <end position="44"/>
    </location>
</feature>
<name>A0A183AJN4_9TREM</name>
<feature type="region of interest" description="Disordered" evidence="1">
    <location>
        <begin position="114"/>
        <end position="254"/>
    </location>
</feature>
<dbReference type="Pfam" id="PF00612">
    <property type="entry name" value="IQ"/>
    <property type="match status" value="1"/>
</dbReference>
<protein>
    <submittedName>
        <fullName evidence="2">SUCO</fullName>
    </submittedName>
</protein>
<dbReference type="PROSITE" id="PS50096">
    <property type="entry name" value="IQ"/>
    <property type="match status" value="1"/>
</dbReference>
<dbReference type="SMART" id="SM00015">
    <property type="entry name" value="IQ"/>
    <property type="match status" value="1"/>
</dbReference>
<dbReference type="WBParaSite" id="ECPE_0000718501-mRNA-1">
    <property type="protein sequence ID" value="ECPE_0000718501-mRNA-1"/>
    <property type="gene ID" value="ECPE_0000718501"/>
</dbReference>
<evidence type="ECO:0000256" key="1">
    <source>
        <dbReference type="SAM" id="MobiDB-lite"/>
    </source>
</evidence>
<feature type="compositionally biased region" description="Low complexity" evidence="1">
    <location>
        <begin position="48"/>
        <end position="59"/>
    </location>
</feature>